<comment type="caution">
    <text evidence="2">The sequence shown here is derived from an EMBL/GenBank/DDBJ whole genome shotgun (WGS) entry which is preliminary data.</text>
</comment>
<dbReference type="AlphaFoldDB" id="A0A814BFG3"/>
<protein>
    <submittedName>
        <fullName evidence="2">Uncharacterized protein</fullName>
    </submittedName>
</protein>
<reference evidence="2" key="1">
    <citation type="submission" date="2021-02" db="EMBL/GenBank/DDBJ databases">
        <authorList>
            <person name="Nowell W R."/>
        </authorList>
    </citation>
    <scope>NUCLEOTIDE SEQUENCE</scope>
</reference>
<feature type="compositionally biased region" description="Basic and acidic residues" evidence="1">
    <location>
        <begin position="544"/>
        <end position="560"/>
    </location>
</feature>
<dbReference type="Proteomes" id="UP000663882">
    <property type="component" value="Unassembled WGS sequence"/>
</dbReference>
<dbReference type="EMBL" id="CAJNOO010000381">
    <property type="protein sequence ID" value="CAF0926142.1"/>
    <property type="molecule type" value="Genomic_DNA"/>
</dbReference>
<proteinExistence type="predicted"/>
<accession>A0A814BFG3</accession>
<dbReference type="OrthoDB" id="10047272at2759"/>
<feature type="compositionally biased region" description="Polar residues" evidence="1">
    <location>
        <begin position="592"/>
        <end position="606"/>
    </location>
</feature>
<evidence type="ECO:0000313" key="4">
    <source>
        <dbReference type="Proteomes" id="UP000663882"/>
    </source>
</evidence>
<name>A0A814BFG3_9BILA</name>
<sequence>MSYATNLLTAYPPSYDLSTLMSDDLVQRSSFGTFYESSSIPYTSGNRLPSDDFTHNQLDLGPTTYRSSIYSQFPSANYRTPSITDWRQNVRSSQNPYTSFNNIKEYSDSLGTSSNTTTTVSSGTHSINDNNINGSRNIYSNYQQNYNRLFNDVDRNPHMSTIWSPIRPTIQTNNEKSTLSIHHSHPELSTTIVRKTSPIEISQKKDKTPVQSPLTLTKQENNIQTNSISNKIEKQQASIDIQTSSNEKKDETSTNEKHDQQDWTIKIDKLHTMQAQREKEKAKSLRALPNTSKKIDNQPIINKSITTATANDNRVREASFQMRNGSYFDSLFDGNFFRKSSITNQQYTNSSPQRSSTMRNQPNSNSFHQPKTTIYPKHILTKKIPQYEPPNIINNSKKKQLSKQNQNDSVTPRENIHKDSDERFREALTKFRSDRAEQQQKESNESTAKRLSYGNYVRRSTKDDLLNNAIKPSPWSDFIDLKKGHLYSLTKEEKKDLYNQSKSYGERVRYRNFVLLHGVKPDHVEYRPRLWPILNQEPQSGDETTSHEEINENNDGDLKSSKRSSSSSTIKTTTRTFTKYPNNEKLIDNQKNHTSTFTDQSSTNRTSDYEDEDEDVSDFELSRKQKQKKRFHKHNSSVRTTSGTEESGNDETSEQQSIRMKNRDTDDDLFTVREEKTLESLEGARHKKR</sequence>
<evidence type="ECO:0000313" key="3">
    <source>
        <dbReference type="EMBL" id="CAF3958654.1"/>
    </source>
</evidence>
<feature type="compositionally biased region" description="Polar residues" evidence="1">
    <location>
        <begin position="637"/>
        <end position="646"/>
    </location>
</feature>
<feature type="compositionally biased region" description="Basic and acidic residues" evidence="1">
    <location>
        <begin position="670"/>
        <end position="689"/>
    </location>
</feature>
<feature type="compositionally biased region" description="Polar residues" evidence="1">
    <location>
        <begin position="344"/>
        <end position="372"/>
    </location>
</feature>
<feature type="region of interest" description="Disordered" evidence="1">
    <location>
        <begin position="344"/>
        <end position="421"/>
    </location>
</feature>
<feature type="compositionally biased region" description="Polar residues" evidence="1">
    <location>
        <begin position="209"/>
        <end position="245"/>
    </location>
</feature>
<feature type="region of interest" description="Disordered" evidence="1">
    <location>
        <begin position="195"/>
        <end position="262"/>
    </location>
</feature>
<feature type="compositionally biased region" description="Basic residues" evidence="1">
    <location>
        <begin position="624"/>
        <end position="636"/>
    </location>
</feature>
<feature type="compositionally biased region" description="Acidic residues" evidence="1">
    <location>
        <begin position="609"/>
        <end position="618"/>
    </location>
</feature>
<organism evidence="2 4">
    <name type="scientific">Rotaria sordida</name>
    <dbReference type="NCBI Taxonomy" id="392033"/>
    <lineage>
        <taxon>Eukaryota</taxon>
        <taxon>Metazoa</taxon>
        <taxon>Spiralia</taxon>
        <taxon>Gnathifera</taxon>
        <taxon>Rotifera</taxon>
        <taxon>Eurotatoria</taxon>
        <taxon>Bdelloidea</taxon>
        <taxon>Philodinida</taxon>
        <taxon>Philodinidae</taxon>
        <taxon>Rotaria</taxon>
    </lineage>
</organism>
<evidence type="ECO:0000313" key="2">
    <source>
        <dbReference type="EMBL" id="CAF0926142.1"/>
    </source>
</evidence>
<gene>
    <name evidence="3" type="ORF">OTI717_LOCUS26782</name>
    <name evidence="2" type="ORF">RFH988_LOCUS10274</name>
</gene>
<dbReference type="Proteomes" id="UP000663823">
    <property type="component" value="Unassembled WGS sequence"/>
</dbReference>
<feature type="compositionally biased region" description="Low complexity" evidence="1">
    <location>
        <begin position="563"/>
        <end position="579"/>
    </location>
</feature>
<feature type="region of interest" description="Disordered" evidence="1">
    <location>
        <begin position="535"/>
        <end position="689"/>
    </location>
</feature>
<feature type="compositionally biased region" description="Basic and acidic residues" evidence="1">
    <location>
        <begin position="246"/>
        <end position="262"/>
    </location>
</feature>
<dbReference type="EMBL" id="CAJOAX010005738">
    <property type="protein sequence ID" value="CAF3958654.1"/>
    <property type="molecule type" value="Genomic_DNA"/>
</dbReference>
<evidence type="ECO:0000256" key="1">
    <source>
        <dbReference type="SAM" id="MobiDB-lite"/>
    </source>
</evidence>